<evidence type="ECO:0000313" key="3">
    <source>
        <dbReference type="Proteomes" id="UP000663722"/>
    </source>
</evidence>
<feature type="domain" description="Antitoxin SocA-like Panacea" evidence="1">
    <location>
        <begin position="31"/>
        <end position="140"/>
    </location>
</feature>
<dbReference type="Pfam" id="PF13274">
    <property type="entry name" value="SocA_Panacea"/>
    <property type="match status" value="1"/>
</dbReference>
<dbReference type="AlphaFoldDB" id="A0A975BFZ4"/>
<protein>
    <submittedName>
        <fullName evidence="2">DUF4065</fullName>
    </submittedName>
</protein>
<evidence type="ECO:0000313" key="2">
    <source>
        <dbReference type="EMBL" id="QTA85039.1"/>
    </source>
</evidence>
<keyword evidence="3" id="KW-1185">Reference proteome</keyword>
<dbReference type="EMBL" id="CP061800">
    <property type="protein sequence ID" value="QTA85039.1"/>
    <property type="molecule type" value="Genomic_DNA"/>
</dbReference>
<dbReference type="KEGG" id="dmm:dnm_010430"/>
<dbReference type="RefSeq" id="WP_207681260.1">
    <property type="nucleotide sequence ID" value="NZ_CP061800.1"/>
</dbReference>
<accession>A0A975BFZ4</accession>
<dbReference type="InterPro" id="IPR025272">
    <property type="entry name" value="SocA_Panacea"/>
</dbReference>
<evidence type="ECO:0000259" key="1">
    <source>
        <dbReference type="Pfam" id="PF13274"/>
    </source>
</evidence>
<reference evidence="2" key="1">
    <citation type="journal article" date="2021" name="Microb. Physiol.">
        <title>Proteogenomic Insights into the Physiology of Marine, Sulfate-Reducing, Filamentous Desulfonema limicola and Desulfonema magnum.</title>
        <authorList>
            <person name="Schnaars V."/>
            <person name="Wohlbrand L."/>
            <person name="Scheve S."/>
            <person name="Hinrichs C."/>
            <person name="Reinhardt R."/>
            <person name="Rabus R."/>
        </authorList>
    </citation>
    <scope>NUCLEOTIDE SEQUENCE</scope>
    <source>
        <strain evidence="2">4be13</strain>
    </source>
</reference>
<name>A0A975BFZ4_9BACT</name>
<gene>
    <name evidence="2" type="ORF">dnm_010430</name>
</gene>
<proteinExistence type="predicted"/>
<sequence length="184" mass="21214">MEFNYDPIKTVQTAALFLKMNGEKPMKYIKLIKLLYLADKAALKLMDETITGDKYVSMNYGPVLSKVYDLINHGPERDPDNPWFNHISSPSDYCVTLLDDPGDDELCEEEEKIIETIYKTFGHINVWKLSEITHHMPEWQDPHGSAIPISIDDILKALRKTEDDIEAVHKNIEKENYFNLLLAS</sequence>
<dbReference type="Proteomes" id="UP000663722">
    <property type="component" value="Chromosome"/>
</dbReference>
<organism evidence="2 3">
    <name type="scientific">Desulfonema magnum</name>
    <dbReference type="NCBI Taxonomy" id="45655"/>
    <lineage>
        <taxon>Bacteria</taxon>
        <taxon>Pseudomonadati</taxon>
        <taxon>Thermodesulfobacteriota</taxon>
        <taxon>Desulfobacteria</taxon>
        <taxon>Desulfobacterales</taxon>
        <taxon>Desulfococcaceae</taxon>
        <taxon>Desulfonema</taxon>
    </lineage>
</organism>